<dbReference type="InterPro" id="IPR046335">
    <property type="entry name" value="LacI/GalR-like_sensor"/>
</dbReference>
<evidence type="ECO:0000256" key="2">
    <source>
        <dbReference type="ARBA" id="ARBA00023125"/>
    </source>
</evidence>
<sequence length="347" mass="37077">MGGIQVAGRPLTGARPTLEDVAAVAGVSRATASRVLNSSPRVSPEAHEAVTAAAQQLGYQPNQAARTLVTRRTGAIAMVVSEPQAKVFNDPHFGTLVRAAASELALIDTQLVLMLGLGEGSHGRAERFLRGGHVDGALLFAPHQDDPLPTTVRKLHLPCVFGGRPWGSLRGLYTVDSDNEGGGYLATEHLLHMGRKTVVSVTGPDDELSSRDRLAGWIRATNAGDAELTHLTESGDYTREGGYHAMNLLLHRVPKLDGVFAANDLMAVGCLQALREANRRVPDDVAVVGFDDNSMIAPHADPPLTTVRQDLGDQVRKMIANLTVLIDGGSVRKREILPVQLVRRESA</sequence>
<dbReference type="InterPro" id="IPR028082">
    <property type="entry name" value="Peripla_BP_I"/>
</dbReference>
<dbReference type="Gene3D" id="3.40.50.2300">
    <property type="match status" value="2"/>
</dbReference>
<accession>A0ABS8Z1M7</accession>
<evidence type="ECO:0000313" key="6">
    <source>
        <dbReference type="Proteomes" id="UP001521150"/>
    </source>
</evidence>
<evidence type="ECO:0000256" key="3">
    <source>
        <dbReference type="ARBA" id="ARBA00023163"/>
    </source>
</evidence>
<dbReference type="CDD" id="cd06267">
    <property type="entry name" value="PBP1_LacI_sugar_binding-like"/>
    <property type="match status" value="1"/>
</dbReference>
<evidence type="ECO:0000256" key="1">
    <source>
        <dbReference type="ARBA" id="ARBA00023015"/>
    </source>
</evidence>
<dbReference type="PANTHER" id="PTHR30146">
    <property type="entry name" value="LACI-RELATED TRANSCRIPTIONAL REPRESSOR"/>
    <property type="match status" value="1"/>
</dbReference>
<name>A0ABS8Z1M7_9PSEU</name>
<keyword evidence="6" id="KW-1185">Reference proteome</keyword>
<dbReference type="Pfam" id="PF00356">
    <property type="entry name" value="LacI"/>
    <property type="match status" value="1"/>
</dbReference>
<dbReference type="EMBL" id="JAJVCN010000001">
    <property type="protein sequence ID" value="MCE7001267.1"/>
    <property type="molecule type" value="Genomic_DNA"/>
</dbReference>
<feature type="domain" description="HTH lacI-type" evidence="4">
    <location>
        <begin position="16"/>
        <end position="70"/>
    </location>
</feature>
<dbReference type="CDD" id="cd01392">
    <property type="entry name" value="HTH_LacI"/>
    <property type="match status" value="1"/>
</dbReference>
<dbReference type="PROSITE" id="PS50932">
    <property type="entry name" value="HTH_LACI_2"/>
    <property type="match status" value="1"/>
</dbReference>
<evidence type="ECO:0000313" key="5">
    <source>
        <dbReference type="EMBL" id="MCE7001267.1"/>
    </source>
</evidence>
<dbReference type="Pfam" id="PF13377">
    <property type="entry name" value="Peripla_BP_3"/>
    <property type="match status" value="1"/>
</dbReference>
<keyword evidence="2" id="KW-0238">DNA-binding</keyword>
<dbReference type="SUPFAM" id="SSF47413">
    <property type="entry name" value="lambda repressor-like DNA-binding domains"/>
    <property type="match status" value="1"/>
</dbReference>
<dbReference type="SUPFAM" id="SSF53822">
    <property type="entry name" value="Periplasmic binding protein-like I"/>
    <property type="match status" value="1"/>
</dbReference>
<keyword evidence="3" id="KW-0804">Transcription</keyword>
<dbReference type="Proteomes" id="UP001521150">
    <property type="component" value="Unassembled WGS sequence"/>
</dbReference>
<dbReference type="InterPro" id="IPR000843">
    <property type="entry name" value="HTH_LacI"/>
</dbReference>
<gene>
    <name evidence="5" type="ORF">LWC34_00190</name>
</gene>
<keyword evidence="1" id="KW-0805">Transcription regulation</keyword>
<dbReference type="PROSITE" id="PS00356">
    <property type="entry name" value="HTH_LACI_1"/>
    <property type="match status" value="1"/>
</dbReference>
<reference evidence="5 6" key="1">
    <citation type="submission" date="2021-12" db="EMBL/GenBank/DDBJ databases">
        <title>Genome sequence of Kibdelosporangium philippinense ATCC 49844.</title>
        <authorList>
            <person name="Fedorov E.A."/>
            <person name="Omeragic M."/>
            <person name="Shalygina K.F."/>
            <person name="Maclea K.S."/>
        </authorList>
    </citation>
    <scope>NUCLEOTIDE SEQUENCE [LARGE SCALE GENOMIC DNA]</scope>
    <source>
        <strain evidence="5 6">ATCC 49844</strain>
    </source>
</reference>
<dbReference type="Gene3D" id="1.10.260.40">
    <property type="entry name" value="lambda repressor-like DNA-binding domains"/>
    <property type="match status" value="1"/>
</dbReference>
<dbReference type="PRINTS" id="PR00036">
    <property type="entry name" value="HTHLACI"/>
</dbReference>
<organism evidence="5 6">
    <name type="scientific">Kibdelosporangium philippinense</name>
    <dbReference type="NCBI Taxonomy" id="211113"/>
    <lineage>
        <taxon>Bacteria</taxon>
        <taxon>Bacillati</taxon>
        <taxon>Actinomycetota</taxon>
        <taxon>Actinomycetes</taxon>
        <taxon>Pseudonocardiales</taxon>
        <taxon>Pseudonocardiaceae</taxon>
        <taxon>Kibdelosporangium</taxon>
    </lineage>
</organism>
<proteinExistence type="predicted"/>
<dbReference type="PANTHER" id="PTHR30146:SF109">
    <property type="entry name" value="HTH-TYPE TRANSCRIPTIONAL REGULATOR GALS"/>
    <property type="match status" value="1"/>
</dbReference>
<evidence type="ECO:0000259" key="4">
    <source>
        <dbReference type="PROSITE" id="PS50932"/>
    </source>
</evidence>
<dbReference type="RefSeq" id="WP_233722350.1">
    <property type="nucleotide sequence ID" value="NZ_JAJVCN010000001.1"/>
</dbReference>
<dbReference type="SMART" id="SM00354">
    <property type="entry name" value="HTH_LACI"/>
    <property type="match status" value="1"/>
</dbReference>
<comment type="caution">
    <text evidence="5">The sequence shown here is derived from an EMBL/GenBank/DDBJ whole genome shotgun (WGS) entry which is preliminary data.</text>
</comment>
<protein>
    <submittedName>
        <fullName evidence="5">LacI family transcriptional regulator</fullName>
    </submittedName>
</protein>
<dbReference type="InterPro" id="IPR010982">
    <property type="entry name" value="Lambda_DNA-bd_dom_sf"/>
</dbReference>